<evidence type="ECO:0008006" key="4">
    <source>
        <dbReference type="Google" id="ProtNLM"/>
    </source>
</evidence>
<dbReference type="Proteomes" id="UP001060275">
    <property type="component" value="Unassembled WGS sequence"/>
</dbReference>
<gene>
    <name evidence="2" type="ORF">NF348_05125</name>
</gene>
<dbReference type="AlphaFoldDB" id="A0A9Q4FRR9"/>
<evidence type="ECO:0000313" key="2">
    <source>
        <dbReference type="EMBL" id="MCP8886478.1"/>
    </source>
</evidence>
<protein>
    <recommendedName>
        <fullName evidence="4">Lysine-specific metallo-endopeptidase domain-containing protein</fullName>
    </recommendedName>
</protein>
<sequence>MHPLSIAVALTILLVSAPQSRADAINNAFNDAIALFERAAPRLSSVHQGVDIGAFRDALTLGQFNSGYWGRDITLSITEQTSANGSCANYAAFMRIPPQEGHIEMTFCPEFSTHGSPTLRRLTVLHEMVHVVAGADECGAMAFASAVEYAATGSFTGVERYWRANQCDRSGFALP</sequence>
<name>A0A9Q4FRR9_9HYPH</name>
<dbReference type="RefSeq" id="WP_254673831.1">
    <property type="nucleotide sequence ID" value="NZ_JAMWDU010000002.1"/>
</dbReference>
<dbReference type="EMBL" id="JAMWDU010000002">
    <property type="protein sequence ID" value="MCP8886478.1"/>
    <property type="molecule type" value="Genomic_DNA"/>
</dbReference>
<feature type="signal peptide" evidence="1">
    <location>
        <begin position="1"/>
        <end position="22"/>
    </location>
</feature>
<comment type="caution">
    <text evidence="2">The sequence shown here is derived from an EMBL/GenBank/DDBJ whole genome shotgun (WGS) entry which is preliminary data.</text>
</comment>
<proteinExistence type="predicted"/>
<keyword evidence="3" id="KW-1185">Reference proteome</keyword>
<evidence type="ECO:0000313" key="3">
    <source>
        <dbReference type="Proteomes" id="UP001060275"/>
    </source>
</evidence>
<accession>A0A9Q4FRR9</accession>
<feature type="chain" id="PRO_5040151084" description="Lysine-specific metallo-endopeptidase domain-containing protein" evidence="1">
    <location>
        <begin position="23"/>
        <end position="175"/>
    </location>
</feature>
<evidence type="ECO:0000256" key="1">
    <source>
        <dbReference type="SAM" id="SignalP"/>
    </source>
</evidence>
<reference evidence="2" key="1">
    <citation type="submission" date="2022-06" db="EMBL/GenBank/DDBJ databases">
        <title>Devosia sp. XJ19-45 genome assembly.</title>
        <authorList>
            <person name="Li B."/>
            <person name="Cai M."/>
            <person name="Nie G."/>
            <person name="Li W."/>
        </authorList>
    </citation>
    <scope>NUCLEOTIDE SEQUENCE</scope>
    <source>
        <strain evidence="2">XJ19-45</strain>
    </source>
</reference>
<organism evidence="2 3">
    <name type="scientific">Devosia ureilytica</name>
    <dbReference type="NCBI Taxonomy" id="2952754"/>
    <lineage>
        <taxon>Bacteria</taxon>
        <taxon>Pseudomonadati</taxon>
        <taxon>Pseudomonadota</taxon>
        <taxon>Alphaproteobacteria</taxon>
        <taxon>Hyphomicrobiales</taxon>
        <taxon>Devosiaceae</taxon>
        <taxon>Devosia</taxon>
    </lineage>
</organism>
<keyword evidence="1" id="KW-0732">Signal</keyword>